<reference evidence="2" key="1">
    <citation type="submission" date="2020-12" db="EMBL/GenBank/DDBJ databases">
        <title>WGS assembly of Carya illinoinensis cv. Pawnee.</title>
        <authorList>
            <person name="Platts A."/>
            <person name="Shu S."/>
            <person name="Wright S."/>
            <person name="Barry K."/>
            <person name="Edger P."/>
            <person name="Pires J.C."/>
            <person name="Schmutz J."/>
        </authorList>
    </citation>
    <scope>NUCLEOTIDE SEQUENCE</scope>
    <source>
        <tissue evidence="2">Leaf</tissue>
    </source>
</reference>
<keyword evidence="3" id="KW-1185">Reference proteome</keyword>
<keyword evidence="1" id="KW-1133">Transmembrane helix</keyword>
<evidence type="ECO:0000313" key="3">
    <source>
        <dbReference type="Proteomes" id="UP000811609"/>
    </source>
</evidence>
<dbReference type="EMBL" id="CM031823">
    <property type="protein sequence ID" value="KAG6627319.1"/>
    <property type="molecule type" value="Genomic_DNA"/>
</dbReference>
<evidence type="ECO:0000256" key="1">
    <source>
        <dbReference type="SAM" id="Phobius"/>
    </source>
</evidence>
<protein>
    <submittedName>
        <fullName evidence="2">Uncharacterized protein</fullName>
    </submittedName>
</protein>
<dbReference type="AlphaFoldDB" id="A0A8T1N6K1"/>
<accession>A0A8T1N6K1</accession>
<keyword evidence="1" id="KW-0812">Transmembrane</keyword>
<dbReference type="Proteomes" id="UP000811609">
    <property type="component" value="Chromosome 15"/>
</dbReference>
<comment type="caution">
    <text evidence="2">The sequence shown here is derived from an EMBL/GenBank/DDBJ whole genome shotgun (WGS) entry which is preliminary data.</text>
</comment>
<organism evidence="2 3">
    <name type="scientific">Carya illinoinensis</name>
    <name type="common">Pecan</name>
    <dbReference type="NCBI Taxonomy" id="32201"/>
    <lineage>
        <taxon>Eukaryota</taxon>
        <taxon>Viridiplantae</taxon>
        <taxon>Streptophyta</taxon>
        <taxon>Embryophyta</taxon>
        <taxon>Tracheophyta</taxon>
        <taxon>Spermatophyta</taxon>
        <taxon>Magnoliopsida</taxon>
        <taxon>eudicotyledons</taxon>
        <taxon>Gunneridae</taxon>
        <taxon>Pentapetalae</taxon>
        <taxon>rosids</taxon>
        <taxon>fabids</taxon>
        <taxon>Fagales</taxon>
        <taxon>Juglandaceae</taxon>
        <taxon>Carya</taxon>
    </lineage>
</organism>
<sequence length="63" mass="7395">MAVFWLVVNGPYNYGIYQWALPVISSNFVALKILYPIFWGLMTLSCRNWKRSACTSVIKFIRF</sequence>
<gene>
    <name evidence="2" type="ORF">CIPAW_15G119300</name>
</gene>
<evidence type="ECO:0000313" key="2">
    <source>
        <dbReference type="EMBL" id="KAG6627319.1"/>
    </source>
</evidence>
<feature type="transmembrane region" description="Helical" evidence="1">
    <location>
        <begin position="20"/>
        <end position="41"/>
    </location>
</feature>
<proteinExistence type="predicted"/>
<name>A0A8T1N6K1_CARIL</name>
<keyword evidence="1" id="KW-0472">Membrane</keyword>